<sequence>MSKTKQTTPEIDAILSELTHVAKEAFEGGTLDSDRVDKLTQSLSVNGWKRHSSDAPPLEDQVRERVLASLDSRGTSHESELSAIVGKIQQSYDSQTDSQTPASNQTAPT</sequence>
<feature type="region of interest" description="Disordered" evidence="1">
    <location>
        <begin position="71"/>
        <end position="109"/>
    </location>
</feature>
<gene>
    <name evidence="2" type="ORF">Pla52n_43250</name>
</gene>
<organism evidence="2 3">
    <name type="scientific">Stieleria varia</name>
    <dbReference type="NCBI Taxonomy" id="2528005"/>
    <lineage>
        <taxon>Bacteria</taxon>
        <taxon>Pseudomonadati</taxon>
        <taxon>Planctomycetota</taxon>
        <taxon>Planctomycetia</taxon>
        <taxon>Pirellulales</taxon>
        <taxon>Pirellulaceae</taxon>
        <taxon>Stieleria</taxon>
    </lineage>
</organism>
<keyword evidence="3" id="KW-1185">Reference proteome</keyword>
<accession>A0A5C6ALQ6</accession>
<proteinExistence type="predicted"/>
<evidence type="ECO:0000256" key="1">
    <source>
        <dbReference type="SAM" id="MobiDB-lite"/>
    </source>
</evidence>
<feature type="compositionally biased region" description="Low complexity" evidence="1">
    <location>
        <begin position="89"/>
        <end position="100"/>
    </location>
</feature>
<evidence type="ECO:0000313" key="2">
    <source>
        <dbReference type="EMBL" id="TWU00955.1"/>
    </source>
</evidence>
<dbReference type="RefSeq" id="WP_146521484.1">
    <property type="nucleotide sequence ID" value="NZ_CP151726.1"/>
</dbReference>
<dbReference type="OrthoDB" id="276639at2"/>
<comment type="caution">
    <text evidence="2">The sequence shown here is derived from an EMBL/GenBank/DDBJ whole genome shotgun (WGS) entry which is preliminary data.</text>
</comment>
<dbReference type="AlphaFoldDB" id="A0A5C6ALQ6"/>
<dbReference type="Proteomes" id="UP000320176">
    <property type="component" value="Unassembled WGS sequence"/>
</dbReference>
<dbReference type="EMBL" id="SJPN01000005">
    <property type="protein sequence ID" value="TWU00955.1"/>
    <property type="molecule type" value="Genomic_DNA"/>
</dbReference>
<protein>
    <submittedName>
        <fullName evidence="2">Uncharacterized protein</fullName>
    </submittedName>
</protein>
<reference evidence="2 3" key="1">
    <citation type="submission" date="2019-02" db="EMBL/GenBank/DDBJ databases">
        <title>Deep-cultivation of Planctomycetes and their phenomic and genomic characterization uncovers novel biology.</title>
        <authorList>
            <person name="Wiegand S."/>
            <person name="Jogler M."/>
            <person name="Boedeker C."/>
            <person name="Pinto D."/>
            <person name="Vollmers J."/>
            <person name="Rivas-Marin E."/>
            <person name="Kohn T."/>
            <person name="Peeters S.H."/>
            <person name="Heuer A."/>
            <person name="Rast P."/>
            <person name="Oberbeckmann S."/>
            <person name="Bunk B."/>
            <person name="Jeske O."/>
            <person name="Meyerdierks A."/>
            <person name="Storesund J.E."/>
            <person name="Kallscheuer N."/>
            <person name="Luecker S."/>
            <person name="Lage O.M."/>
            <person name="Pohl T."/>
            <person name="Merkel B.J."/>
            <person name="Hornburger P."/>
            <person name="Mueller R.-W."/>
            <person name="Bruemmer F."/>
            <person name="Labrenz M."/>
            <person name="Spormann A.M."/>
            <person name="Op Den Camp H."/>
            <person name="Overmann J."/>
            <person name="Amann R."/>
            <person name="Jetten M.S.M."/>
            <person name="Mascher T."/>
            <person name="Medema M.H."/>
            <person name="Devos D.P."/>
            <person name="Kaster A.-K."/>
            <person name="Ovreas L."/>
            <person name="Rohde M."/>
            <person name="Galperin M.Y."/>
            <person name="Jogler C."/>
        </authorList>
    </citation>
    <scope>NUCLEOTIDE SEQUENCE [LARGE SCALE GENOMIC DNA]</scope>
    <source>
        <strain evidence="2 3">Pla52n</strain>
    </source>
</reference>
<evidence type="ECO:0000313" key="3">
    <source>
        <dbReference type="Proteomes" id="UP000320176"/>
    </source>
</evidence>
<name>A0A5C6ALQ6_9BACT</name>